<dbReference type="OrthoDB" id="8678019at2"/>
<dbReference type="PANTHER" id="PTHR30537:SF72">
    <property type="entry name" value="LYSR FAMILY TRANSCRIPTIONAL REGULATOR"/>
    <property type="match status" value="1"/>
</dbReference>
<dbReference type="SUPFAM" id="SSF53850">
    <property type="entry name" value="Periplasmic binding protein-like II"/>
    <property type="match status" value="1"/>
</dbReference>
<evidence type="ECO:0000313" key="7">
    <source>
        <dbReference type="EMBL" id="VVG71065.1"/>
    </source>
</evidence>
<comment type="similarity">
    <text evidence="1">Belongs to the LysR transcriptional regulatory family.</text>
</comment>
<keyword evidence="4" id="KW-0804">Transcription</keyword>
<dbReference type="InterPro" id="IPR058163">
    <property type="entry name" value="LysR-type_TF_proteobact-type"/>
</dbReference>
<dbReference type="InterPro" id="IPR036388">
    <property type="entry name" value="WH-like_DNA-bd_sf"/>
</dbReference>
<proteinExistence type="inferred from homology"/>
<dbReference type="STRING" id="93218.XM39_03395"/>
<evidence type="ECO:0000313" key="9">
    <source>
        <dbReference type="Proteomes" id="UP000364291"/>
    </source>
</evidence>
<evidence type="ECO:0000256" key="2">
    <source>
        <dbReference type="ARBA" id="ARBA00023015"/>
    </source>
</evidence>
<keyword evidence="2" id="KW-0805">Transcription regulation</keyword>
<protein>
    <submittedName>
        <fullName evidence="7">LysR family transcriptional regulator</fullName>
    </submittedName>
</protein>
<dbReference type="Pfam" id="PF00126">
    <property type="entry name" value="HTH_1"/>
    <property type="match status" value="1"/>
</dbReference>
<dbReference type="GO" id="GO:0043565">
    <property type="term" value="F:sequence-specific DNA binding"/>
    <property type="evidence" value="ECO:0007669"/>
    <property type="project" value="TreeGrafter"/>
</dbReference>
<dbReference type="Proteomes" id="UP000270216">
    <property type="component" value="Unassembled WGS sequence"/>
</dbReference>
<dbReference type="Gene3D" id="1.10.10.10">
    <property type="entry name" value="Winged helix-like DNA-binding domain superfamily/Winged helix DNA-binding domain"/>
    <property type="match status" value="1"/>
</dbReference>
<dbReference type="InterPro" id="IPR036390">
    <property type="entry name" value="WH_DNA-bd_sf"/>
</dbReference>
<dbReference type="InterPro" id="IPR005119">
    <property type="entry name" value="LysR_subst-bd"/>
</dbReference>
<evidence type="ECO:0000259" key="5">
    <source>
        <dbReference type="PROSITE" id="PS50931"/>
    </source>
</evidence>
<dbReference type="GeneID" id="47013344"/>
<dbReference type="AlphaFoldDB" id="A0A0B5FCJ7"/>
<name>A0A0B5FCJ7_9BURK</name>
<dbReference type="GO" id="GO:0003700">
    <property type="term" value="F:DNA-binding transcription factor activity"/>
    <property type="evidence" value="ECO:0007669"/>
    <property type="project" value="InterPro"/>
</dbReference>
<dbReference type="PRINTS" id="PR00039">
    <property type="entry name" value="HTHLYSR"/>
</dbReference>
<sequence>MDALPLIESFVLSARAGSFSAAARRLGMTPAAVSKNVARLEAKLGLRLFHRSTRSLTLTAGGERFLLDVDGPFAALTDAFSRAAEGEGKPSGVLRVSVAHAFGRQYLVPLLGDFLARYPDIVPDWRFDNRSVDVVAEGFDAAIGGGIELTPGLIARRLAPTYAVICASPGYMAGRKVPKHPSELASYDAVIRRSGTSGRLRAWDLRNAIGERVNIEARTRMIFDDPEAMAHAVALGYGVALLPMPHAAPLLADGRIQRLLPGWFEEYGGVSIYYSNKTLLPLRTRVFVDHVVQAFEQQRLAACFDGR</sequence>
<feature type="domain" description="HTH lysR-type" evidence="5">
    <location>
        <begin position="1"/>
        <end position="59"/>
    </location>
</feature>
<gene>
    <name evidence="6" type="ORF">EJE83_23205</name>
    <name evidence="7" type="ORF">PAP18089_02037</name>
</gene>
<dbReference type="PROSITE" id="PS50931">
    <property type="entry name" value="HTH_LYSR"/>
    <property type="match status" value="1"/>
</dbReference>
<dbReference type="RefSeq" id="WP_042112670.1">
    <property type="nucleotide sequence ID" value="NZ_CABPSX010000003.1"/>
</dbReference>
<keyword evidence="8" id="KW-1185">Reference proteome</keyword>
<dbReference type="SUPFAM" id="SSF46785">
    <property type="entry name" value="Winged helix' DNA-binding domain"/>
    <property type="match status" value="1"/>
</dbReference>
<dbReference type="GO" id="GO:0006351">
    <property type="term" value="P:DNA-templated transcription"/>
    <property type="evidence" value="ECO:0007669"/>
    <property type="project" value="TreeGrafter"/>
</dbReference>
<accession>A0A0B5FCJ7</accession>
<organism evidence="7 9">
    <name type="scientific">Pandoraea apista</name>
    <dbReference type="NCBI Taxonomy" id="93218"/>
    <lineage>
        <taxon>Bacteria</taxon>
        <taxon>Pseudomonadati</taxon>
        <taxon>Pseudomonadota</taxon>
        <taxon>Betaproteobacteria</taxon>
        <taxon>Burkholderiales</taxon>
        <taxon>Burkholderiaceae</taxon>
        <taxon>Pandoraea</taxon>
    </lineage>
</organism>
<dbReference type="InterPro" id="IPR000847">
    <property type="entry name" value="LysR_HTH_N"/>
</dbReference>
<dbReference type="Proteomes" id="UP000364291">
    <property type="component" value="Unassembled WGS sequence"/>
</dbReference>
<keyword evidence="3" id="KW-0238">DNA-binding</keyword>
<dbReference type="PANTHER" id="PTHR30537">
    <property type="entry name" value="HTH-TYPE TRANSCRIPTIONAL REGULATOR"/>
    <property type="match status" value="1"/>
</dbReference>
<dbReference type="Gene3D" id="3.40.190.290">
    <property type="match status" value="1"/>
</dbReference>
<dbReference type="KEGG" id="papi:SG18_03395"/>
<dbReference type="CDD" id="cd08422">
    <property type="entry name" value="PBP2_CrgA_like"/>
    <property type="match status" value="1"/>
</dbReference>
<evidence type="ECO:0000313" key="6">
    <source>
        <dbReference type="EMBL" id="RSK75622.1"/>
    </source>
</evidence>
<dbReference type="Pfam" id="PF03466">
    <property type="entry name" value="LysR_substrate"/>
    <property type="match status" value="1"/>
</dbReference>
<dbReference type="FunFam" id="1.10.10.10:FF:000001">
    <property type="entry name" value="LysR family transcriptional regulator"/>
    <property type="match status" value="1"/>
</dbReference>
<evidence type="ECO:0000313" key="8">
    <source>
        <dbReference type="Proteomes" id="UP000270216"/>
    </source>
</evidence>
<reference evidence="6 8" key="1">
    <citation type="submission" date="2018-12" db="EMBL/GenBank/DDBJ databases">
        <title>Whole genome sequence of a Pandoraea apista isolate from a patient with cystic fibrosis.</title>
        <authorList>
            <person name="Kenna D.T."/>
            <person name="Turton J.F."/>
        </authorList>
    </citation>
    <scope>NUCLEOTIDE SEQUENCE [LARGE SCALE GENOMIC DNA]</scope>
    <source>
        <strain evidence="6 8">Pa13324</strain>
    </source>
</reference>
<reference evidence="7 9" key="2">
    <citation type="submission" date="2019-08" db="EMBL/GenBank/DDBJ databases">
        <authorList>
            <person name="Peeters C."/>
        </authorList>
    </citation>
    <scope>NUCLEOTIDE SEQUENCE [LARGE SCALE GENOMIC DNA]</scope>
    <source>
        <strain evidence="7 9">LMG 18089</strain>
    </source>
</reference>
<evidence type="ECO:0000256" key="3">
    <source>
        <dbReference type="ARBA" id="ARBA00023125"/>
    </source>
</evidence>
<dbReference type="EMBL" id="RWHX01000063">
    <property type="protein sequence ID" value="RSK75622.1"/>
    <property type="molecule type" value="Genomic_DNA"/>
</dbReference>
<evidence type="ECO:0000256" key="4">
    <source>
        <dbReference type="ARBA" id="ARBA00023163"/>
    </source>
</evidence>
<dbReference type="EMBL" id="CABPSX010000003">
    <property type="protein sequence ID" value="VVG71065.1"/>
    <property type="molecule type" value="Genomic_DNA"/>
</dbReference>
<evidence type="ECO:0000256" key="1">
    <source>
        <dbReference type="ARBA" id="ARBA00009437"/>
    </source>
</evidence>